<sequence>MAPADGESSPPPHVAVVAFPFSSHAAVLLSIARALAAAAAPSGATLSFLSTASSLAQLRKASSASAGHGLPGNLRFVEVPDGAPAAEETVPVPRQMQLFMEAAEAGGVKAWLEAARAAAGGARVTCVVGDAFVWPAADAAASAGAPWVPVWTAASCALLAHIRTDALREDVGDQAANRVDGLLISHPGLASYRVRDLPDGVVSGDFNYVINLLVHRMGQCLPRSAAAVALNTFPGLDPPDVTAALAEILPNCVPFGPYHLLLAEDDADTAAPADPHGCLAWLGRQPARGVAYVSFGTVACPRPDELRELAAGLEDSGAPFLWSLREDSWPHLPPGFLDRAAGTGSGLVVPWAPQVAVLRHPSVGAFVTHAGWASVLEGLSSGVPMACRPFFGDQRMNARSVAHVWGFGAAFEGAMTSAGVATAVEELLRGEEGARMRARAKELQALVAEAFGPGGECRKNFDRFVEIIVPIKSTISILAQQSSPLKAYSVIFNPYKSKKIDID</sequence>
<dbReference type="FunFam" id="3.40.50.2000:FF:000091">
    <property type="entry name" value="Glycosyltransferase"/>
    <property type="match status" value="1"/>
</dbReference>
<comment type="pathway">
    <text evidence="1">Pigment biosynthesis; anthocyanin biosynthesis.</text>
</comment>
<comment type="similarity">
    <text evidence="2 7">Belongs to the UDP-glycosyltransferase family.</text>
</comment>
<dbReference type="ExpressionAtlas" id="Q5GAS5">
    <property type="expression patterns" value="baseline and differential"/>
</dbReference>
<evidence type="ECO:0000256" key="4">
    <source>
        <dbReference type="ARBA" id="ARBA00022679"/>
    </source>
</evidence>
<organism evidence="9">
    <name type="scientific">Zea mays</name>
    <name type="common">Maize</name>
    <dbReference type="NCBI Taxonomy" id="4577"/>
    <lineage>
        <taxon>Eukaryota</taxon>
        <taxon>Viridiplantae</taxon>
        <taxon>Streptophyta</taxon>
        <taxon>Embryophyta</taxon>
        <taxon>Tracheophyta</taxon>
        <taxon>Spermatophyta</taxon>
        <taxon>Magnoliopsida</taxon>
        <taxon>Liliopsida</taxon>
        <taxon>Poales</taxon>
        <taxon>Poaceae</taxon>
        <taxon>PACMAD clade</taxon>
        <taxon>Panicoideae</taxon>
        <taxon>Andropogonodae</taxon>
        <taxon>Andropogoneae</taxon>
        <taxon>Tripsacinae</taxon>
        <taxon>Zea</taxon>
    </lineage>
</organism>
<dbReference type="PROSITE" id="PS00375">
    <property type="entry name" value="UDPGT"/>
    <property type="match status" value="1"/>
</dbReference>
<dbReference type="Gene3D" id="3.40.50.2000">
    <property type="entry name" value="Glycogen Phosphorylase B"/>
    <property type="match status" value="2"/>
</dbReference>
<evidence type="ECO:0000313" key="9">
    <source>
        <dbReference type="EMBL" id="AAV64215.1"/>
    </source>
</evidence>
<accession>Q5GAS5</accession>
<gene>
    <name evidence="9" type="primary">bz1</name>
</gene>
<dbReference type="GO" id="GO:0047213">
    <property type="term" value="F:anthocyanidin 3-O-glucosyltransferase activity"/>
    <property type="evidence" value="ECO:0007669"/>
    <property type="project" value="UniProtKB-EC"/>
</dbReference>
<comment type="function">
    <text evidence="6">In the presence of other necessary color factors, this glycosylation reaction allows the accumulation of anthocyanin pigments.</text>
</comment>
<evidence type="ECO:0000256" key="2">
    <source>
        <dbReference type="ARBA" id="ARBA00009995"/>
    </source>
</evidence>
<protein>
    <recommendedName>
        <fullName evidence="8">Glycosyltransferase</fullName>
        <ecNumber evidence="8">2.4.1.-</ecNumber>
    </recommendedName>
</protein>
<dbReference type="InterPro" id="IPR035595">
    <property type="entry name" value="UDP_glycos_trans_CS"/>
</dbReference>
<comment type="catalytic activity">
    <reaction evidence="5">
        <text>an anthocyanidin + UDP-alpha-D-glucose + H(+) = an anthocyanidin 3-O-beta-D-glucoside + UDP</text>
        <dbReference type="Rhea" id="RHEA:20093"/>
        <dbReference type="ChEBI" id="CHEBI:15378"/>
        <dbReference type="ChEBI" id="CHEBI:16307"/>
        <dbReference type="ChEBI" id="CHEBI:58223"/>
        <dbReference type="ChEBI" id="CHEBI:58885"/>
        <dbReference type="ChEBI" id="CHEBI:143576"/>
        <dbReference type="EC" id="2.4.1.115"/>
    </reaction>
</comment>
<evidence type="ECO:0000256" key="7">
    <source>
        <dbReference type="RuleBase" id="RU003718"/>
    </source>
</evidence>
<dbReference type="SUPFAM" id="SSF53756">
    <property type="entry name" value="UDP-Glycosyltransferase/glycogen phosphorylase"/>
    <property type="match status" value="1"/>
</dbReference>
<dbReference type="CDD" id="cd03784">
    <property type="entry name" value="GT1_Gtf-like"/>
    <property type="match status" value="1"/>
</dbReference>
<name>Q5GAS5_MAIZE</name>
<reference evidence="9" key="1">
    <citation type="journal article" date="2005" name="Plant Cell">
        <title>Evolution of DNA sequence nonhomologies among maize inbreds.</title>
        <authorList>
            <person name="Brunner S."/>
            <person name="Fengler K."/>
            <person name="Morgante M."/>
            <person name="Tingey S."/>
            <person name="Rafalski A."/>
        </authorList>
    </citation>
    <scope>NUCLEOTIDE SEQUENCE</scope>
</reference>
<evidence type="ECO:0000256" key="6">
    <source>
        <dbReference type="ARBA" id="ARBA00054223"/>
    </source>
</evidence>
<dbReference type="AlphaFoldDB" id="Q5GAS5"/>
<evidence type="ECO:0000256" key="1">
    <source>
        <dbReference type="ARBA" id="ARBA00004935"/>
    </source>
</evidence>
<dbReference type="PANTHER" id="PTHR48049:SF65">
    <property type="entry name" value="ANTHOCYANIDIN 3-O-GLUCOSYLTRANSFERASE"/>
    <property type="match status" value="1"/>
</dbReference>
<dbReference type="InterPro" id="IPR002213">
    <property type="entry name" value="UDP_glucos_trans"/>
</dbReference>
<proteinExistence type="inferred from homology"/>
<dbReference type="EMBL" id="AY664416">
    <property type="protein sequence ID" value="AAV64215.1"/>
    <property type="molecule type" value="Genomic_DNA"/>
</dbReference>
<dbReference type="Pfam" id="PF00201">
    <property type="entry name" value="UDPGT"/>
    <property type="match status" value="1"/>
</dbReference>
<evidence type="ECO:0000256" key="5">
    <source>
        <dbReference type="ARBA" id="ARBA00047606"/>
    </source>
</evidence>
<evidence type="ECO:0000256" key="3">
    <source>
        <dbReference type="ARBA" id="ARBA00022676"/>
    </source>
</evidence>
<dbReference type="InterPro" id="IPR050481">
    <property type="entry name" value="UDP-glycosyltransf_plant"/>
</dbReference>
<dbReference type="FunFam" id="3.40.50.2000:FF:000225">
    <property type="entry name" value="Glycosyltransferase"/>
    <property type="match status" value="1"/>
</dbReference>
<dbReference type="EC" id="2.4.1.-" evidence="8"/>
<evidence type="ECO:0000256" key="8">
    <source>
        <dbReference type="RuleBase" id="RU362057"/>
    </source>
</evidence>
<keyword evidence="4 7" id="KW-0808">Transferase</keyword>
<dbReference type="PANTHER" id="PTHR48049">
    <property type="entry name" value="GLYCOSYLTRANSFERASE"/>
    <property type="match status" value="1"/>
</dbReference>
<keyword evidence="3 7" id="KW-0328">Glycosyltransferase</keyword>